<dbReference type="SUPFAM" id="SSF52047">
    <property type="entry name" value="RNI-like"/>
    <property type="match status" value="1"/>
</dbReference>
<name>A0A0D2GHT4_9EURO</name>
<dbReference type="RefSeq" id="XP_013281953.1">
    <property type="nucleotide sequence ID" value="XM_013426499.1"/>
</dbReference>
<sequence>MALSNASQMKAINTGHCTPTATPCRPANVPSPDTSMIDLEMTISQGLQFGSEKNTKMDGQVYGSDCAPQPVLMSKPRVSTIQAPTIEYPKNHLLGIPLEVRDAIVGLVHATKHVVGARPSTGCATFQLVCRQMYHETYCYFNTETTVLASANRLEEFLGRSLNIATIRSKAYRSVRSLFLEVPHNSDPILFLQLAEVLKHSIQLEELHLFGIGADGCGENTSSSAHPCGKHNTLMMPAARKLSIDGQQYQCRLAMVNSIPWLERLRVLVLDNLNLPLLQSHVLKNKPHLETLYIAADPRTVLHGAYANKIAYTVGNLVFPPDGKAPPVKQLRVDSNSILTASQITLKTARTLESLEFVIPDMLFQSHTKGINFYREATIMFHNLHIFATQLRELKICVHGAISEHCHRHANFMGALKDCISRMRSLQLIELHVNVRSPWLAQEFIEAVPRSVTRLYLTDLLVQRDLGEISDFVADKTKTPLSYSSDVEAHAIGEDLERTDYIEFSNHRLAFVGYEYEVLVKETAAKAQAEARTMDRFLNLNGRMLDKERNRHLAPLEGRDIPFKKGSIGTTALTLTSQSEGATRTQAKVEKYRKVLDKCGLGDNEYFGNENAAQAIFEAEPAAKGGDYSYPVTVEVEEEFKFSNHWLSK</sequence>
<dbReference type="HOGENOM" id="CLU_032492_0_0_1"/>
<dbReference type="EMBL" id="KN846973">
    <property type="protein sequence ID" value="KIW78145.1"/>
    <property type="molecule type" value="Genomic_DNA"/>
</dbReference>
<organism evidence="1 2">
    <name type="scientific">Fonsecaea pedrosoi CBS 271.37</name>
    <dbReference type="NCBI Taxonomy" id="1442368"/>
    <lineage>
        <taxon>Eukaryota</taxon>
        <taxon>Fungi</taxon>
        <taxon>Dikarya</taxon>
        <taxon>Ascomycota</taxon>
        <taxon>Pezizomycotina</taxon>
        <taxon>Eurotiomycetes</taxon>
        <taxon>Chaetothyriomycetidae</taxon>
        <taxon>Chaetothyriales</taxon>
        <taxon>Herpotrichiellaceae</taxon>
        <taxon>Fonsecaea</taxon>
    </lineage>
</organism>
<gene>
    <name evidence="1" type="ORF">Z517_07978</name>
</gene>
<evidence type="ECO:0000313" key="1">
    <source>
        <dbReference type="EMBL" id="KIW78145.1"/>
    </source>
</evidence>
<reference evidence="1 2" key="1">
    <citation type="submission" date="2015-01" db="EMBL/GenBank/DDBJ databases">
        <title>The Genome Sequence of Fonsecaea pedrosoi CBS 271.37.</title>
        <authorList>
            <consortium name="The Broad Institute Genomics Platform"/>
            <person name="Cuomo C."/>
            <person name="de Hoog S."/>
            <person name="Gorbushina A."/>
            <person name="Stielow B."/>
            <person name="Teixiera M."/>
            <person name="Abouelleil A."/>
            <person name="Chapman S.B."/>
            <person name="Priest M."/>
            <person name="Young S.K."/>
            <person name="Wortman J."/>
            <person name="Nusbaum C."/>
            <person name="Birren B."/>
        </authorList>
    </citation>
    <scope>NUCLEOTIDE SEQUENCE [LARGE SCALE GENOMIC DNA]</scope>
    <source>
        <strain evidence="1 2">CBS 271.37</strain>
    </source>
</reference>
<dbReference type="VEuPathDB" id="FungiDB:Z517_07978"/>
<proteinExistence type="predicted"/>
<accession>A0A0D2GHT4</accession>
<dbReference type="GeneID" id="25307468"/>
<protein>
    <submittedName>
        <fullName evidence="1">Uncharacterized protein</fullName>
    </submittedName>
</protein>
<dbReference type="Proteomes" id="UP000053029">
    <property type="component" value="Unassembled WGS sequence"/>
</dbReference>
<evidence type="ECO:0000313" key="2">
    <source>
        <dbReference type="Proteomes" id="UP000053029"/>
    </source>
</evidence>
<keyword evidence="2" id="KW-1185">Reference proteome</keyword>
<dbReference type="OrthoDB" id="4150142at2759"/>
<dbReference type="AlphaFoldDB" id="A0A0D2GHT4"/>